<name>A0A9D6ABE4_9ACTN</name>
<comment type="function">
    <text evidence="6">Involved in transcription antitermination. Required for transcription of ribosomal RNA (rRNA) genes. Binds specifically to the boxA antiterminator sequence of the ribosomal RNA (rrn) operons.</text>
</comment>
<evidence type="ECO:0000313" key="10">
    <source>
        <dbReference type="Proteomes" id="UP000787322"/>
    </source>
</evidence>
<feature type="domain" description="NusB/RsmB/TIM44" evidence="8">
    <location>
        <begin position="10"/>
        <end position="132"/>
    </location>
</feature>
<protein>
    <recommendedName>
        <fullName evidence="6">Transcription antitermination protein NusB</fullName>
    </recommendedName>
    <alternativeName>
        <fullName evidence="6">Antitermination factor NusB</fullName>
    </alternativeName>
</protein>
<evidence type="ECO:0000256" key="6">
    <source>
        <dbReference type="HAMAP-Rule" id="MF_00073"/>
    </source>
</evidence>
<dbReference type="GO" id="GO:0031564">
    <property type="term" value="P:transcription antitermination"/>
    <property type="evidence" value="ECO:0007669"/>
    <property type="project" value="UniProtKB-KW"/>
</dbReference>
<evidence type="ECO:0000256" key="5">
    <source>
        <dbReference type="ARBA" id="ARBA00023163"/>
    </source>
</evidence>
<evidence type="ECO:0000256" key="1">
    <source>
        <dbReference type="ARBA" id="ARBA00005952"/>
    </source>
</evidence>
<dbReference type="InterPro" id="IPR011605">
    <property type="entry name" value="NusB_fam"/>
</dbReference>
<dbReference type="PANTHER" id="PTHR11078">
    <property type="entry name" value="N UTILIZATION SUBSTANCE PROTEIN B-RELATED"/>
    <property type="match status" value="1"/>
</dbReference>
<evidence type="ECO:0000259" key="8">
    <source>
        <dbReference type="Pfam" id="PF01029"/>
    </source>
</evidence>
<evidence type="ECO:0000256" key="4">
    <source>
        <dbReference type="ARBA" id="ARBA00023015"/>
    </source>
</evidence>
<reference evidence="9" key="1">
    <citation type="submission" date="2020-04" db="EMBL/GenBank/DDBJ databases">
        <title>Deep metagenomics examines the oral microbiome during advanced dental caries in children, revealing novel taxa and co-occurrences with host molecules.</title>
        <authorList>
            <person name="Baker J.L."/>
            <person name="Morton J.T."/>
            <person name="Dinis M."/>
            <person name="Alvarez R."/>
            <person name="Tran N.C."/>
            <person name="Knight R."/>
            <person name="Edlund A."/>
        </authorList>
    </citation>
    <scope>NUCLEOTIDE SEQUENCE</scope>
    <source>
        <strain evidence="9">JCVI_3_bin.11</strain>
    </source>
</reference>
<feature type="region of interest" description="Disordered" evidence="7">
    <location>
        <begin position="147"/>
        <end position="167"/>
    </location>
</feature>
<comment type="similarity">
    <text evidence="1 6">Belongs to the NusB family.</text>
</comment>
<dbReference type="GO" id="GO:0006353">
    <property type="term" value="P:DNA-templated transcription termination"/>
    <property type="evidence" value="ECO:0007669"/>
    <property type="project" value="UniProtKB-UniRule"/>
</dbReference>
<dbReference type="NCBIfam" id="TIGR01951">
    <property type="entry name" value="nusB"/>
    <property type="match status" value="1"/>
</dbReference>
<organism evidence="9 10">
    <name type="scientific">Lancefieldella parvula</name>
    <dbReference type="NCBI Taxonomy" id="1382"/>
    <lineage>
        <taxon>Bacteria</taxon>
        <taxon>Bacillati</taxon>
        <taxon>Actinomycetota</taxon>
        <taxon>Coriobacteriia</taxon>
        <taxon>Coriobacteriales</taxon>
        <taxon>Atopobiaceae</taxon>
        <taxon>Lancefieldella</taxon>
    </lineage>
</organism>
<keyword evidence="2 6" id="KW-0889">Transcription antitermination</keyword>
<comment type="caution">
    <text evidence="9">The sequence shown here is derived from an EMBL/GenBank/DDBJ whole genome shotgun (WGS) entry which is preliminary data.</text>
</comment>
<keyword evidence="4 6" id="KW-0805">Transcription regulation</keyword>
<evidence type="ECO:0000313" key="9">
    <source>
        <dbReference type="EMBL" id="MBF4802684.1"/>
    </source>
</evidence>
<gene>
    <name evidence="6 9" type="primary">nusB</name>
    <name evidence="9" type="ORF">HXK24_02525</name>
</gene>
<dbReference type="HAMAP" id="MF_00073">
    <property type="entry name" value="NusB"/>
    <property type="match status" value="1"/>
</dbReference>
<dbReference type="SUPFAM" id="SSF48013">
    <property type="entry name" value="NusB-like"/>
    <property type="match status" value="1"/>
</dbReference>
<dbReference type="PANTHER" id="PTHR11078:SF3">
    <property type="entry name" value="ANTITERMINATION NUSB DOMAIN-CONTAINING PROTEIN"/>
    <property type="match status" value="1"/>
</dbReference>
<dbReference type="GO" id="GO:0005829">
    <property type="term" value="C:cytosol"/>
    <property type="evidence" value="ECO:0007669"/>
    <property type="project" value="TreeGrafter"/>
</dbReference>
<dbReference type="InterPro" id="IPR035926">
    <property type="entry name" value="NusB-like_sf"/>
</dbReference>
<feature type="compositionally biased region" description="Acidic residues" evidence="7">
    <location>
        <begin position="153"/>
        <end position="167"/>
    </location>
</feature>
<dbReference type="Pfam" id="PF01029">
    <property type="entry name" value="NusB"/>
    <property type="match status" value="1"/>
</dbReference>
<dbReference type="InterPro" id="IPR006027">
    <property type="entry name" value="NusB_RsmB_TIM44"/>
</dbReference>
<keyword evidence="3 6" id="KW-0694">RNA-binding</keyword>
<dbReference type="Gene3D" id="1.10.940.10">
    <property type="entry name" value="NusB-like"/>
    <property type="match status" value="1"/>
</dbReference>
<dbReference type="Proteomes" id="UP000787322">
    <property type="component" value="Unassembled WGS sequence"/>
</dbReference>
<dbReference type="AlphaFoldDB" id="A0A9D6ABE4"/>
<sequence>MSVKFFGRTRARSQALQLLFQAEATNRSVLEVLDGDYTLSEGPLDEYAQSLAVGADGIRDDLDDIIAAYSKDWAIDRMPSVDRNLLRISLYEILEVPEVDVAVAINEVVDLARAYCGDDSPRFINGVLGRIVDDIEAGEDIYSLCHKQPAEQDNSEEEPVSSVEDAE</sequence>
<evidence type="ECO:0000256" key="3">
    <source>
        <dbReference type="ARBA" id="ARBA00022884"/>
    </source>
</evidence>
<dbReference type="GO" id="GO:0003723">
    <property type="term" value="F:RNA binding"/>
    <property type="evidence" value="ECO:0007669"/>
    <property type="project" value="UniProtKB-UniRule"/>
</dbReference>
<keyword evidence="5 6" id="KW-0804">Transcription</keyword>
<evidence type="ECO:0000256" key="7">
    <source>
        <dbReference type="SAM" id="MobiDB-lite"/>
    </source>
</evidence>
<proteinExistence type="inferred from homology"/>
<evidence type="ECO:0000256" key="2">
    <source>
        <dbReference type="ARBA" id="ARBA00022814"/>
    </source>
</evidence>
<dbReference type="EMBL" id="JABZGU010000035">
    <property type="protein sequence ID" value="MBF4802684.1"/>
    <property type="molecule type" value="Genomic_DNA"/>
</dbReference>
<accession>A0A9D6ABE4</accession>